<comment type="caution">
    <text evidence="1">The sequence shown here is derived from an EMBL/GenBank/DDBJ whole genome shotgun (WGS) entry which is preliminary data.</text>
</comment>
<sequence>MNFSEVQKEDNQIKQVNLQTNQIKKRKRIDSDTKANLVYSVIKDRLPIYQAAIIHKVKYSSAKHILRNYYSDTTNYFSPQKKRRRKIICDVATILVNTNTGKIIIYSQQSQVIQCLSNGVNAQIKQKILANLSQSINSELTDIKSQKLQTKQNFKTIKQNAKTEKMEDKLMALLKTLKNQHEQMVS</sequence>
<reference evidence="1" key="1">
    <citation type="submission" date="2021-01" db="EMBL/GenBank/DDBJ databases">
        <authorList>
            <consortium name="Genoscope - CEA"/>
            <person name="William W."/>
        </authorList>
    </citation>
    <scope>NUCLEOTIDE SEQUENCE</scope>
</reference>
<keyword evidence="2" id="KW-1185">Reference proteome</keyword>
<name>A0A8S1S205_9CILI</name>
<accession>A0A8S1S205</accession>
<dbReference type="Proteomes" id="UP000689195">
    <property type="component" value="Unassembled WGS sequence"/>
</dbReference>
<dbReference type="AlphaFoldDB" id="A0A8S1S205"/>
<evidence type="ECO:0000313" key="2">
    <source>
        <dbReference type="Proteomes" id="UP000689195"/>
    </source>
</evidence>
<dbReference type="EMBL" id="CAJJDO010000004">
    <property type="protein sequence ID" value="CAD8135371.1"/>
    <property type="molecule type" value="Genomic_DNA"/>
</dbReference>
<protein>
    <submittedName>
        <fullName evidence="1">Uncharacterized protein</fullName>
    </submittedName>
</protein>
<proteinExistence type="predicted"/>
<dbReference type="OrthoDB" id="304015at2759"/>
<gene>
    <name evidence="1" type="ORF">PPENT_87.1.T0040190</name>
</gene>
<evidence type="ECO:0000313" key="1">
    <source>
        <dbReference type="EMBL" id="CAD8135371.1"/>
    </source>
</evidence>
<organism evidence="1 2">
    <name type="scientific">Paramecium pentaurelia</name>
    <dbReference type="NCBI Taxonomy" id="43138"/>
    <lineage>
        <taxon>Eukaryota</taxon>
        <taxon>Sar</taxon>
        <taxon>Alveolata</taxon>
        <taxon>Ciliophora</taxon>
        <taxon>Intramacronucleata</taxon>
        <taxon>Oligohymenophorea</taxon>
        <taxon>Peniculida</taxon>
        <taxon>Parameciidae</taxon>
        <taxon>Paramecium</taxon>
    </lineage>
</organism>